<dbReference type="PANTHER" id="PTHR34846:SF5">
    <property type="entry name" value="CARBOXYMUCONOLACTONE DECARBOXYLASE-LIKE DOMAIN-CONTAINING PROTEIN"/>
    <property type="match status" value="1"/>
</dbReference>
<accession>A0ABP4AYZ4</accession>
<dbReference type="InterPro" id="IPR029032">
    <property type="entry name" value="AhpD-like"/>
</dbReference>
<evidence type="ECO:0000259" key="1">
    <source>
        <dbReference type="Pfam" id="PF02627"/>
    </source>
</evidence>
<comment type="caution">
    <text evidence="2">The sequence shown here is derived from an EMBL/GenBank/DDBJ whole genome shotgun (WGS) entry which is preliminary data.</text>
</comment>
<name>A0ABP4AYZ4_9ACTN</name>
<evidence type="ECO:0000313" key="2">
    <source>
        <dbReference type="EMBL" id="GAA0943494.1"/>
    </source>
</evidence>
<sequence>MTRLPAFDPARLGPEARAVHRRITAGPRGASAVDADGRLVGPFNAMLLSPALGGPLQELGAAVRYGSRLSDRCREIAVLTVADHQASAFEWATHEAVARSHGITDAELAALRSGESPFDDPQEAAVLRVARALTRRGDLDDDEYGLLDPDLVFELTTLVGYYTTLALQLRVFRV</sequence>
<evidence type="ECO:0000313" key="3">
    <source>
        <dbReference type="Proteomes" id="UP001501578"/>
    </source>
</evidence>
<dbReference type="InterPro" id="IPR003779">
    <property type="entry name" value="CMD-like"/>
</dbReference>
<dbReference type="Proteomes" id="UP001501578">
    <property type="component" value="Unassembled WGS sequence"/>
</dbReference>
<dbReference type="Gene3D" id="1.20.1290.10">
    <property type="entry name" value="AhpD-like"/>
    <property type="match status" value="1"/>
</dbReference>
<dbReference type="Pfam" id="PF02627">
    <property type="entry name" value="CMD"/>
    <property type="match status" value="1"/>
</dbReference>
<dbReference type="PANTHER" id="PTHR34846">
    <property type="entry name" value="4-CARBOXYMUCONOLACTONE DECARBOXYLASE FAMILY PROTEIN (AFU_ORTHOLOGUE AFUA_6G11590)"/>
    <property type="match status" value="1"/>
</dbReference>
<reference evidence="3" key="1">
    <citation type="journal article" date="2019" name="Int. J. Syst. Evol. Microbiol.">
        <title>The Global Catalogue of Microorganisms (GCM) 10K type strain sequencing project: providing services to taxonomists for standard genome sequencing and annotation.</title>
        <authorList>
            <consortium name="The Broad Institute Genomics Platform"/>
            <consortium name="The Broad Institute Genome Sequencing Center for Infectious Disease"/>
            <person name="Wu L."/>
            <person name="Ma J."/>
        </authorList>
    </citation>
    <scope>NUCLEOTIDE SEQUENCE [LARGE SCALE GENOMIC DNA]</scope>
    <source>
        <strain evidence="3">JCM 11136</strain>
    </source>
</reference>
<dbReference type="RefSeq" id="WP_343953158.1">
    <property type="nucleotide sequence ID" value="NZ_BAAAHQ010000035.1"/>
</dbReference>
<dbReference type="EMBL" id="BAAAHQ010000035">
    <property type="protein sequence ID" value="GAA0943494.1"/>
    <property type="molecule type" value="Genomic_DNA"/>
</dbReference>
<organism evidence="2 3">
    <name type="scientific">Nonomuraea longicatena</name>
    <dbReference type="NCBI Taxonomy" id="83682"/>
    <lineage>
        <taxon>Bacteria</taxon>
        <taxon>Bacillati</taxon>
        <taxon>Actinomycetota</taxon>
        <taxon>Actinomycetes</taxon>
        <taxon>Streptosporangiales</taxon>
        <taxon>Streptosporangiaceae</taxon>
        <taxon>Nonomuraea</taxon>
    </lineage>
</organism>
<protein>
    <recommendedName>
        <fullName evidence="1">Carboxymuconolactone decarboxylase-like domain-containing protein</fullName>
    </recommendedName>
</protein>
<keyword evidence="3" id="KW-1185">Reference proteome</keyword>
<feature type="domain" description="Carboxymuconolactone decarboxylase-like" evidence="1">
    <location>
        <begin position="56"/>
        <end position="131"/>
    </location>
</feature>
<proteinExistence type="predicted"/>
<gene>
    <name evidence="2" type="ORF">GCM10009560_56920</name>
</gene>
<dbReference type="SUPFAM" id="SSF69118">
    <property type="entry name" value="AhpD-like"/>
    <property type="match status" value="1"/>
</dbReference>